<keyword evidence="2 5" id="KW-0378">Hydrolase</keyword>
<dbReference type="Pfam" id="PF01229">
    <property type="entry name" value="Glyco_hydro_39"/>
    <property type="match status" value="1"/>
</dbReference>
<evidence type="ECO:0000256" key="2">
    <source>
        <dbReference type="ARBA" id="ARBA00022801"/>
    </source>
</evidence>
<comment type="caution">
    <text evidence="5">The sequence shown here is derived from an EMBL/GenBank/DDBJ whole genome shotgun (WGS) entry which is preliminary data.</text>
</comment>
<dbReference type="PANTHER" id="PTHR12631:SF10">
    <property type="entry name" value="BETA-XYLOSIDASE-LIKE PROTEIN-RELATED"/>
    <property type="match status" value="1"/>
</dbReference>
<dbReference type="Proteomes" id="UP000247485">
    <property type="component" value="Unassembled WGS sequence"/>
</dbReference>
<dbReference type="InterPro" id="IPR051923">
    <property type="entry name" value="Glycosyl_Hydrolase_39"/>
</dbReference>
<keyword evidence="3" id="KW-0326">Glycosidase</keyword>
<dbReference type="RefSeq" id="WP_181421836.1">
    <property type="nucleotide sequence ID" value="NZ_QJJG01000013.1"/>
</dbReference>
<dbReference type="SUPFAM" id="SSF51445">
    <property type="entry name" value="(Trans)glycosidases"/>
    <property type="match status" value="1"/>
</dbReference>
<evidence type="ECO:0000313" key="6">
    <source>
        <dbReference type="Proteomes" id="UP000247485"/>
    </source>
</evidence>
<sequence length="436" mass="50671">MRFVYFLLIFVSFLVQGQTIIELDGSSEGAIFSKLKKSSGSLGVALGGGSKTLLEYKYYSTLQKLKPAGIRLEAVTADYRSLYDPVSRKWDYHLLDKELDQIDKSTFIIANIFYTPKFLSSCPNSKNYAYCPPKDINAWTDYVKNIVRHVYSKYGVKYWEIGNEPSGKNFFRAPLRDFFKFYILTAQAIKDINSDIMVGGYADNAYYVDAYYDFFKNIKERDPDLLNFVTFHWYGDWSLKSKYDPSEINSITYNIREKLTSLNMKNIPIFLTEWNLRAQGESPNGNDQITAYFIAMQYWIHISRINKAFFFRVEPYSNTKSSLLDSHGEMTQVGAAFFDMTDMLKNYDFQLKNIDDIYILFSASRKRIILSRYDAFFRGNKELQLIVIKVKCDAPAIYHDYSYRTDGKRLIEGSCNKNRLNVKLSLSNYQSGFIAY</sequence>
<dbReference type="GO" id="GO:0004553">
    <property type="term" value="F:hydrolase activity, hydrolyzing O-glycosyl compounds"/>
    <property type="evidence" value="ECO:0007669"/>
    <property type="project" value="TreeGrafter"/>
</dbReference>
<evidence type="ECO:0000256" key="1">
    <source>
        <dbReference type="ARBA" id="ARBA00008875"/>
    </source>
</evidence>
<organism evidence="5 6">
    <name type="scientific">Klebsiella oxytoca</name>
    <dbReference type="NCBI Taxonomy" id="571"/>
    <lineage>
        <taxon>Bacteria</taxon>
        <taxon>Pseudomonadati</taxon>
        <taxon>Pseudomonadota</taxon>
        <taxon>Gammaproteobacteria</taxon>
        <taxon>Enterobacterales</taxon>
        <taxon>Enterobacteriaceae</taxon>
        <taxon>Klebsiella/Raoultella group</taxon>
        <taxon>Klebsiella</taxon>
    </lineage>
</organism>
<accession>A0A318FQB1</accession>
<evidence type="ECO:0000256" key="3">
    <source>
        <dbReference type="ARBA" id="ARBA00023295"/>
    </source>
</evidence>
<dbReference type="Gene3D" id="3.20.20.80">
    <property type="entry name" value="Glycosidases"/>
    <property type="match status" value="1"/>
</dbReference>
<name>A0A318FQB1_KLEOX</name>
<dbReference type="AlphaFoldDB" id="A0A318FQB1"/>
<dbReference type="InterPro" id="IPR017853">
    <property type="entry name" value="GH"/>
</dbReference>
<evidence type="ECO:0000259" key="4">
    <source>
        <dbReference type="Pfam" id="PF01229"/>
    </source>
</evidence>
<dbReference type="PANTHER" id="PTHR12631">
    <property type="entry name" value="ALPHA-L-IDURONIDASE"/>
    <property type="match status" value="1"/>
</dbReference>
<feature type="domain" description="Glycosyl hydrolases family 39 N-terminal catalytic" evidence="4">
    <location>
        <begin position="60"/>
        <end position="295"/>
    </location>
</feature>
<comment type="similarity">
    <text evidence="1">Belongs to the glycosyl hydrolase 39 family.</text>
</comment>
<reference evidence="5 6" key="1">
    <citation type="submission" date="2018-05" db="EMBL/GenBank/DDBJ databases">
        <title>Freshwater and sediment microbial communities from various areas in North America, analyzing microbe dynamics in response to fracking.</title>
        <authorList>
            <person name="Lamendella R."/>
        </authorList>
    </citation>
    <scope>NUCLEOTIDE SEQUENCE [LARGE SCALE GENOMIC DNA]</scope>
    <source>
        <strain evidence="5 6">67</strain>
    </source>
</reference>
<protein>
    <submittedName>
        <fullName evidence="5">Glycosyl hydrolase family 39</fullName>
    </submittedName>
</protein>
<dbReference type="EMBL" id="QJJG01000013">
    <property type="protein sequence ID" value="PXW42879.1"/>
    <property type="molecule type" value="Genomic_DNA"/>
</dbReference>
<gene>
    <name evidence="5" type="ORF">DET57_11374</name>
</gene>
<dbReference type="InterPro" id="IPR049166">
    <property type="entry name" value="GH39_cat"/>
</dbReference>
<evidence type="ECO:0000313" key="5">
    <source>
        <dbReference type="EMBL" id="PXW42879.1"/>
    </source>
</evidence>
<proteinExistence type="inferred from homology"/>